<dbReference type="InterPro" id="IPR036612">
    <property type="entry name" value="KH_dom_type_1_sf"/>
</dbReference>
<dbReference type="GO" id="GO:0003723">
    <property type="term" value="F:RNA binding"/>
    <property type="evidence" value="ECO:0007669"/>
    <property type="project" value="InterPro"/>
</dbReference>
<organism evidence="1 2">
    <name type="scientific">Cherax quadricarinatus</name>
    <name type="common">Australian red claw crayfish</name>
    <dbReference type="NCBI Taxonomy" id="27406"/>
    <lineage>
        <taxon>Eukaryota</taxon>
        <taxon>Metazoa</taxon>
        <taxon>Ecdysozoa</taxon>
        <taxon>Arthropoda</taxon>
        <taxon>Crustacea</taxon>
        <taxon>Multicrustacea</taxon>
        <taxon>Malacostraca</taxon>
        <taxon>Eumalacostraca</taxon>
        <taxon>Eucarida</taxon>
        <taxon>Decapoda</taxon>
        <taxon>Pleocyemata</taxon>
        <taxon>Astacidea</taxon>
        <taxon>Parastacoidea</taxon>
        <taxon>Parastacidae</taxon>
        <taxon>Cherax</taxon>
    </lineage>
</organism>
<feature type="non-terminal residue" evidence="1">
    <location>
        <position position="1"/>
    </location>
</feature>
<reference evidence="1 2" key="1">
    <citation type="journal article" date="2024" name="BMC Genomics">
        <title>Genome assembly of redclaw crayfish (Cherax quadricarinatus) provides insights into its immune adaptation and hypoxia tolerance.</title>
        <authorList>
            <person name="Liu Z."/>
            <person name="Zheng J."/>
            <person name="Li H."/>
            <person name="Fang K."/>
            <person name="Wang S."/>
            <person name="He J."/>
            <person name="Zhou D."/>
            <person name="Weng S."/>
            <person name="Chi M."/>
            <person name="Gu Z."/>
            <person name="He J."/>
            <person name="Li F."/>
            <person name="Wang M."/>
        </authorList>
    </citation>
    <scope>NUCLEOTIDE SEQUENCE [LARGE SCALE GENOMIC DNA]</scope>
    <source>
        <strain evidence="1">ZL_2023a</strain>
    </source>
</reference>
<dbReference type="Gene3D" id="3.30.1370.10">
    <property type="entry name" value="K Homology domain, type 1"/>
    <property type="match status" value="1"/>
</dbReference>
<keyword evidence="2" id="KW-1185">Reference proteome</keyword>
<proteinExistence type="predicted"/>
<comment type="caution">
    <text evidence="1">The sequence shown here is derived from an EMBL/GenBank/DDBJ whole genome shotgun (WGS) entry which is preliminary data.</text>
</comment>
<evidence type="ECO:0000313" key="1">
    <source>
        <dbReference type="EMBL" id="KAK8739026.1"/>
    </source>
</evidence>
<protein>
    <submittedName>
        <fullName evidence="1">Uncharacterized protein</fullName>
    </submittedName>
</protein>
<dbReference type="Proteomes" id="UP001445076">
    <property type="component" value="Unassembled WGS sequence"/>
</dbReference>
<accession>A0AAW0XIE4</accession>
<name>A0AAW0XIE4_CHEQU</name>
<dbReference type="EMBL" id="JARKIK010000038">
    <property type="protein sequence ID" value="KAK8739026.1"/>
    <property type="molecule type" value="Genomic_DNA"/>
</dbReference>
<gene>
    <name evidence="1" type="ORF">OTU49_003795</name>
</gene>
<dbReference type="SUPFAM" id="SSF54791">
    <property type="entry name" value="Eukaryotic type KH-domain (KH-domain type I)"/>
    <property type="match status" value="1"/>
</dbReference>
<dbReference type="AlphaFoldDB" id="A0AAW0XIE4"/>
<sequence length="112" mass="12730">QVHHCFVPGKKYKKLQDLEINTATKIQVPNTNQNSEDIIIMATRQSMEKAMHHTQQITEQRCHRVSSQQSSTNTPAFWDPQDKLRQGSVSTSLEGMAQTSVAFVMTLEFHST</sequence>
<evidence type="ECO:0000313" key="2">
    <source>
        <dbReference type="Proteomes" id="UP001445076"/>
    </source>
</evidence>